<evidence type="ECO:0000313" key="4">
    <source>
        <dbReference type="Proteomes" id="UP000242869"/>
    </source>
</evidence>
<proteinExistence type="predicted"/>
<feature type="domain" description="DUF4440" evidence="2">
    <location>
        <begin position="40"/>
        <end position="137"/>
    </location>
</feature>
<evidence type="ECO:0000313" key="3">
    <source>
        <dbReference type="EMBL" id="SFN03893.1"/>
    </source>
</evidence>
<dbReference type="InterPro" id="IPR032710">
    <property type="entry name" value="NTF2-like_dom_sf"/>
</dbReference>
<evidence type="ECO:0000256" key="1">
    <source>
        <dbReference type="SAM" id="SignalP"/>
    </source>
</evidence>
<sequence>MLKKLVFLVSLCSLLSLAPSALAQDDTAAVAGAVEKLRVLLLKPDRAALEALLVDELSYGHSSGKVDTKASLVDALMTGASAFPQLAIENQSVRVVQNVAIVRHVLSGDTISKGKPGKINLHVLTVWQKQGNGQWKLLARQAVSVPK</sequence>
<keyword evidence="1" id="KW-0732">Signal</keyword>
<protein>
    <recommendedName>
        <fullName evidence="2">DUF4440 domain-containing protein</fullName>
    </recommendedName>
</protein>
<dbReference type="STRING" id="83765.SAMN05660284_00348"/>
<dbReference type="Pfam" id="PF14534">
    <property type="entry name" value="DUF4440"/>
    <property type="match status" value="1"/>
</dbReference>
<dbReference type="OrthoDB" id="5383110at2"/>
<feature type="signal peptide" evidence="1">
    <location>
        <begin position="1"/>
        <end position="23"/>
    </location>
</feature>
<feature type="chain" id="PRO_5017310769" description="DUF4440 domain-containing protein" evidence="1">
    <location>
        <begin position="24"/>
        <end position="147"/>
    </location>
</feature>
<reference evidence="4" key="1">
    <citation type="submission" date="2016-10" db="EMBL/GenBank/DDBJ databases">
        <authorList>
            <person name="Varghese N."/>
            <person name="Submissions S."/>
        </authorList>
    </citation>
    <scope>NUCLEOTIDE SEQUENCE [LARGE SCALE GENOMIC DNA]</scope>
    <source>
        <strain evidence="4">DSM 6150</strain>
    </source>
</reference>
<name>A0A1I4VRU5_9NEIS</name>
<gene>
    <name evidence="3" type="ORF">SAMN05660284_00348</name>
</gene>
<dbReference type="SUPFAM" id="SSF54427">
    <property type="entry name" value="NTF2-like"/>
    <property type="match status" value="1"/>
</dbReference>
<organism evidence="3 4">
    <name type="scientific">Formivibrio citricus</name>
    <dbReference type="NCBI Taxonomy" id="83765"/>
    <lineage>
        <taxon>Bacteria</taxon>
        <taxon>Pseudomonadati</taxon>
        <taxon>Pseudomonadota</taxon>
        <taxon>Betaproteobacteria</taxon>
        <taxon>Neisseriales</taxon>
        <taxon>Chitinibacteraceae</taxon>
        <taxon>Formivibrio</taxon>
    </lineage>
</organism>
<dbReference type="Gene3D" id="3.10.450.50">
    <property type="match status" value="1"/>
</dbReference>
<accession>A0A1I4VRU5</accession>
<dbReference type="AlphaFoldDB" id="A0A1I4VRU5"/>
<dbReference type="RefSeq" id="WP_091190354.1">
    <property type="nucleotide sequence ID" value="NZ_FOVE01000002.1"/>
</dbReference>
<dbReference type="InterPro" id="IPR027843">
    <property type="entry name" value="DUF4440"/>
</dbReference>
<keyword evidence="4" id="KW-1185">Reference proteome</keyword>
<evidence type="ECO:0000259" key="2">
    <source>
        <dbReference type="Pfam" id="PF14534"/>
    </source>
</evidence>
<dbReference type="EMBL" id="FOVE01000002">
    <property type="protein sequence ID" value="SFN03893.1"/>
    <property type="molecule type" value="Genomic_DNA"/>
</dbReference>
<dbReference type="Proteomes" id="UP000242869">
    <property type="component" value="Unassembled WGS sequence"/>
</dbReference>